<evidence type="ECO:0000256" key="1">
    <source>
        <dbReference type="SAM" id="MobiDB-lite"/>
    </source>
</evidence>
<feature type="region of interest" description="Disordered" evidence="1">
    <location>
        <begin position="1"/>
        <end position="20"/>
    </location>
</feature>
<dbReference type="EMBL" id="KQ085894">
    <property type="protein sequence ID" value="KLO18443.1"/>
    <property type="molecule type" value="Genomic_DNA"/>
</dbReference>
<feature type="region of interest" description="Disordered" evidence="1">
    <location>
        <begin position="180"/>
        <end position="208"/>
    </location>
</feature>
<feature type="region of interest" description="Disordered" evidence="1">
    <location>
        <begin position="322"/>
        <end position="344"/>
    </location>
</feature>
<sequence length="395" mass="43878">MTRLRWQERESEEDEEARDTDFRTAIDATIRTLATTCFQEETVIRCWVCEGGVFGTFVWRRRAEGASGRSAYLVDSKDGVVLLHEGGSQHHQTFGDVGEELGVLTGKRVYYANNGDERLTVGNGTLNQRREAANNASARQLSVRPVNAWSRRGSREMTTVMVTDGRKGMGWRSLLRRRAHPPHSLSTSAMNDDDHAATPAKHSRGEARRPCIRPPALDLYRVVGTSEQLRKKALNYNHMHDVSGIQVEHGPRRCIVSVPCDVLPSAHVHASSAPRPQAAPTPCRDVSMSRERSLVTRRTHARMLSSDQRRRDDELRCDTGRMARGWDGRGEMRGGEGEDSKAETAREVGAFRQRPSLASFDVNDSTLPRARQRALLSIIDDGCILPSASSTPAGA</sequence>
<feature type="region of interest" description="Disordered" evidence="1">
    <location>
        <begin position="270"/>
        <end position="296"/>
    </location>
</feature>
<keyword evidence="3" id="KW-1185">Reference proteome</keyword>
<dbReference type="InParanoid" id="A0A0H2S9T3"/>
<gene>
    <name evidence="2" type="ORF">SCHPADRAFT_886156</name>
</gene>
<evidence type="ECO:0000313" key="3">
    <source>
        <dbReference type="Proteomes" id="UP000053477"/>
    </source>
</evidence>
<name>A0A0H2S9T3_9AGAM</name>
<proteinExistence type="predicted"/>
<accession>A0A0H2S9T3</accession>
<dbReference type="Proteomes" id="UP000053477">
    <property type="component" value="Unassembled WGS sequence"/>
</dbReference>
<reference evidence="2 3" key="1">
    <citation type="submission" date="2015-04" db="EMBL/GenBank/DDBJ databases">
        <title>Complete genome sequence of Schizopora paradoxa KUC8140, a cosmopolitan wood degrader in East Asia.</title>
        <authorList>
            <consortium name="DOE Joint Genome Institute"/>
            <person name="Min B."/>
            <person name="Park H."/>
            <person name="Jang Y."/>
            <person name="Kim J.-J."/>
            <person name="Kim K.H."/>
            <person name="Pangilinan J."/>
            <person name="Lipzen A."/>
            <person name="Riley R."/>
            <person name="Grigoriev I.V."/>
            <person name="Spatafora J.W."/>
            <person name="Choi I.-G."/>
        </authorList>
    </citation>
    <scope>NUCLEOTIDE SEQUENCE [LARGE SCALE GENOMIC DNA]</scope>
    <source>
        <strain evidence="2 3">KUC8140</strain>
    </source>
</reference>
<evidence type="ECO:0000313" key="2">
    <source>
        <dbReference type="EMBL" id="KLO18443.1"/>
    </source>
</evidence>
<organism evidence="2 3">
    <name type="scientific">Schizopora paradoxa</name>
    <dbReference type="NCBI Taxonomy" id="27342"/>
    <lineage>
        <taxon>Eukaryota</taxon>
        <taxon>Fungi</taxon>
        <taxon>Dikarya</taxon>
        <taxon>Basidiomycota</taxon>
        <taxon>Agaricomycotina</taxon>
        <taxon>Agaricomycetes</taxon>
        <taxon>Hymenochaetales</taxon>
        <taxon>Schizoporaceae</taxon>
        <taxon>Schizopora</taxon>
    </lineage>
</organism>
<protein>
    <submittedName>
        <fullName evidence="2">Uncharacterized protein</fullName>
    </submittedName>
</protein>
<dbReference type="AlphaFoldDB" id="A0A0H2S9T3"/>